<dbReference type="GO" id="GO:0015628">
    <property type="term" value="P:protein secretion by the type II secretion system"/>
    <property type="evidence" value="ECO:0007669"/>
    <property type="project" value="InterPro"/>
</dbReference>
<protein>
    <recommendedName>
        <fullName evidence="3">Type II secretion system protein N</fullName>
    </recommendedName>
    <alternativeName>
        <fullName evidence="10">General secretion pathway protein N</fullName>
    </alternativeName>
</protein>
<dbReference type="Proteomes" id="UP000199058">
    <property type="component" value="Unassembled WGS sequence"/>
</dbReference>
<sequence>MKWIKKSLPGLLVVLAFSWMFLISLVYQAPVSWLVYQAQQGWLAEHLPVESRQLLLQINADAFEGHLGKGQANNLQLAAGELARVEWQLSWWRLLFLNPALQVELGEEPLPWRLKASASPWGTYKLQLEAGSLEVAQGLPLAFLGRLEGKVIAHLAVNQNRLECIHLQGGWQGVVRLQSPMSFDLGRVSLQPSCPSEQQLGWQLSSVIQNEHQLELEGQASVERWSFTAQAQVHQEAELAPLLRMLGWRAQGAIQEGELAPGQRLEARGGGRL</sequence>
<keyword evidence="4" id="KW-0813">Transport</keyword>
<proteinExistence type="inferred from homology"/>
<dbReference type="InterPro" id="IPR022792">
    <property type="entry name" value="T2SS_protein-GspN"/>
</dbReference>
<evidence type="ECO:0000256" key="8">
    <source>
        <dbReference type="ARBA" id="ARBA00022927"/>
    </source>
</evidence>
<evidence type="ECO:0000256" key="6">
    <source>
        <dbReference type="ARBA" id="ARBA00022519"/>
    </source>
</evidence>
<keyword evidence="6" id="KW-0997">Cell inner membrane</keyword>
<gene>
    <name evidence="11" type="ORF">SAMN05660443_1378</name>
</gene>
<dbReference type="AlphaFoldDB" id="A0A1I1G9R4"/>
<keyword evidence="12" id="KW-1185">Reference proteome</keyword>
<keyword evidence="7" id="KW-0812">Transmembrane</keyword>
<evidence type="ECO:0000256" key="4">
    <source>
        <dbReference type="ARBA" id="ARBA00022448"/>
    </source>
</evidence>
<keyword evidence="8" id="KW-0653">Protein transport</keyword>
<keyword evidence="5" id="KW-1003">Cell membrane</keyword>
<name>A0A1I1G9R4_9GAMM</name>
<dbReference type="OrthoDB" id="6116909at2"/>
<evidence type="ECO:0000256" key="3">
    <source>
        <dbReference type="ARBA" id="ARBA00021563"/>
    </source>
</evidence>
<dbReference type="STRING" id="1122252.SAMN05660443_1378"/>
<dbReference type="GO" id="GO:0015627">
    <property type="term" value="C:type II protein secretion system complex"/>
    <property type="evidence" value="ECO:0007669"/>
    <property type="project" value="InterPro"/>
</dbReference>
<keyword evidence="9" id="KW-0472">Membrane</keyword>
<organism evidence="11 12">
    <name type="scientific">Marinospirillum celere</name>
    <dbReference type="NCBI Taxonomy" id="1122252"/>
    <lineage>
        <taxon>Bacteria</taxon>
        <taxon>Pseudomonadati</taxon>
        <taxon>Pseudomonadota</taxon>
        <taxon>Gammaproteobacteria</taxon>
        <taxon>Oceanospirillales</taxon>
        <taxon>Oceanospirillaceae</taxon>
        <taxon>Marinospirillum</taxon>
    </lineage>
</organism>
<evidence type="ECO:0000313" key="11">
    <source>
        <dbReference type="EMBL" id="SFC06073.1"/>
    </source>
</evidence>
<comment type="similarity">
    <text evidence="2">Belongs to the GSP N family.</text>
</comment>
<dbReference type="RefSeq" id="WP_091961083.1">
    <property type="nucleotide sequence ID" value="NZ_FOLH01000002.1"/>
</dbReference>
<evidence type="ECO:0000256" key="5">
    <source>
        <dbReference type="ARBA" id="ARBA00022475"/>
    </source>
</evidence>
<evidence type="ECO:0000256" key="7">
    <source>
        <dbReference type="ARBA" id="ARBA00022692"/>
    </source>
</evidence>
<evidence type="ECO:0000256" key="1">
    <source>
        <dbReference type="ARBA" id="ARBA00004533"/>
    </source>
</evidence>
<evidence type="ECO:0000313" key="12">
    <source>
        <dbReference type="Proteomes" id="UP000199058"/>
    </source>
</evidence>
<comment type="subcellular location">
    <subcellularLocation>
        <location evidence="1">Cell inner membrane</location>
    </subcellularLocation>
</comment>
<evidence type="ECO:0000256" key="10">
    <source>
        <dbReference type="ARBA" id="ARBA00030772"/>
    </source>
</evidence>
<reference evidence="11 12" key="1">
    <citation type="submission" date="2016-10" db="EMBL/GenBank/DDBJ databases">
        <authorList>
            <person name="de Groot N.N."/>
        </authorList>
    </citation>
    <scope>NUCLEOTIDE SEQUENCE [LARGE SCALE GENOMIC DNA]</scope>
    <source>
        <strain evidence="11 12">DSM 18438</strain>
    </source>
</reference>
<dbReference type="Pfam" id="PF01203">
    <property type="entry name" value="T2SSN"/>
    <property type="match status" value="1"/>
</dbReference>
<accession>A0A1I1G9R4</accession>
<evidence type="ECO:0000256" key="2">
    <source>
        <dbReference type="ARBA" id="ARBA00007208"/>
    </source>
</evidence>
<dbReference type="GO" id="GO:0005886">
    <property type="term" value="C:plasma membrane"/>
    <property type="evidence" value="ECO:0007669"/>
    <property type="project" value="UniProtKB-SubCell"/>
</dbReference>
<dbReference type="EMBL" id="FOLH01000002">
    <property type="protein sequence ID" value="SFC06073.1"/>
    <property type="molecule type" value="Genomic_DNA"/>
</dbReference>
<evidence type="ECO:0000256" key="9">
    <source>
        <dbReference type="ARBA" id="ARBA00023136"/>
    </source>
</evidence>